<gene>
    <name evidence="3" type="primary">Dmoj\GI26276</name>
    <name evidence="3" type="ORF">Dmoj_GI26276</name>
</gene>
<dbReference type="CDD" id="cd18038">
    <property type="entry name" value="DEXXQc_Helz-like"/>
    <property type="match status" value="1"/>
</dbReference>
<dbReference type="EMBL" id="CH933808">
    <property type="protein sequence ID" value="KRG05092.1"/>
    <property type="molecule type" value="Genomic_DNA"/>
</dbReference>
<dbReference type="SMR" id="A0A0Q9XIH0"/>
<dbReference type="InterPro" id="IPR047187">
    <property type="entry name" value="SF1_C_Upf1"/>
</dbReference>
<name>A0A0Q9XIH0_DROMO</name>
<dbReference type="SMART" id="SM00382">
    <property type="entry name" value="AAA"/>
    <property type="match status" value="1"/>
</dbReference>
<dbReference type="GO" id="GO:0003723">
    <property type="term" value="F:RNA binding"/>
    <property type="evidence" value="ECO:0007669"/>
    <property type="project" value="InterPro"/>
</dbReference>
<dbReference type="AlphaFoldDB" id="A0A0Q9XIH0"/>
<dbReference type="InterPro" id="IPR041679">
    <property type="entry name" value="DNA2/NAM7-like_C"/>
</dbReference>
<dbReference type="InterPro" id="IPR045055">
    <property type="entry name" value="DNA2/NAM7-like"/>
</dbReference>
<evidence type="ECO:0000259" key="2">
    <source>
        <dbReference type="SMART" id="SM00382"/>
    </source>
</evidence>
<organism evidence="3 4">
    <name type="scientific">Drosophila mojavensis</name>
    <name type="common">Fruit fly</name>
    <dbReference type="NCBI Taxonomy" id="7230"/>
    <lineage>
        <taxon>Eukaryota</taxon>
        <taxon>Metazoa</taxon>
        <taxon>Ecdysozoa</taxon>
        <taxon>Arthropoda</taxon>
        <taxon>Hexapoda</taxon>
        <taxon>Insecta</taxon>
        <taxon>Pterygota</taxon>
        <taxon>Neoptera</taxon>
        <taxon>Endopterygota</taxon>
        <taxon>Diptera</taxon>
        <taxon>Brachycera</taxon>
        <taxon>Muscomorpha</taxon>
        <taxon>Ephydroidea</taxon>
        <taxon>Drosophilidae</taxon>
        <taxon>Drosophila</taxon>
    </lineage>
</organism>
<keyword evidence="1" id="KW-0943">RNA-mediated gene silencing</keyword>
<protein>
    <recommendedName>
        <fullName evidence="2">AAA+ ATPase domain-containing protein</fullName>
    </recommendedName>
</protein>
<evidence type="ECO:0000256" key="1">
    <source>
        <dbReference type="ARBA" id="ARBA00023158"/>
    </source>
</evidence>
<dbReference type="GO" id="GO:0043186">
    <property type="term" value="C:P granule"/>
    <property type="evidence" value="ECO:0007669"/>
    <property type="project" value="TreeGrafter"/>
</dbReference>
<reference evidence="3 4" key="1">
    <citation type="journal article" date="2007" name="Nature">
        <title>Evolution of genes and genomes on the Drosophila phylogeny.</title>
        <authorList>
            <consortium name="Drosophila 12 Genomes Consortium"/>
            <person name="Clark A.G."/>
            <person name="Eisen M.B."/>
            <person name="Smith D.R."/>
            <person name="Bergman C.M."/>
            <person name="Oliver B."/>
            <person name="Markow T.A."/>
            <person name="Kaufman T.C."/>
            <person name="Kellis M."/>
            <person name="Gelbart W."/>
            <person name="Iyer V.N."/>
            <person name="Pollard D.A."/>
            <person name="Sackton T.B."/>
            <person name="Larracuente A.M."/>
            <person name="Singh N.D."/>
            <person name="Abad J.P."/>
            <person name="Abt D.N."/>
            <person name="Adryan B."/>
            <person name="Aguade M."/>
            <person name="Akashi H."/>
            <person name="Anderson W.W."/>
            <person name="Aquadro C.F."/>
            <person name="Ardell D.H."/>
            <person name="Arguello R."/>
            <person name="Artieri C.G."/>
            <person name="Barbash D.A."/>
            <person name="Barker D."/>
            <person name="Barsanti P."/>
            <person name="Batterham P."/>
            <person name="Batzoglou S."/>
            <person name="Begun D."/>
            <person name="Bhutkar A."/>
            <person name="Blanco E."/>
            <person name="Bosak S.A."/>
            <person name="Bradley R.K."/>
            <person name="Brand A.D."/>
            <person name="Brent M.R."/>
            <person name="Brooks A.N."/>
            <person name="Brown R.H."/>
            <person name="Butlin R.K."/>
            <person name="Caggese C."/>
            <person name="Calvi B.R."/>
            <person name="Bernardo de Carvalho A."/>
            <person name="Caspi A."/>
            <person name="Castrezana S."/>
            <person name="Celniker S.E."/>
            <person name="Chang J.L."/>
            <person name="Chapple C."/>
            <person name="Chatterji S."/>
            <person name="Chinwalla A."/>
            <person name="Civetta A."/>
            <person name="Clifton S.W."/>
            <person name="Comeron J.M."/>
            <person name="Costello J.C."/>
            <person name="Coyne J.A."/>
            <person name="Daub J."/>
            <person name="David R.G."/>
            <person name="Delcher A.L."/>
            <person name="Delehaunty K."/>
            <person name="Do C.B."/>
            <person name="Ebling H."/>
            <person name="Edwards K."/>
            <person name="Eickbush T."/>
            <person name="Evans J.D."/>
            <person name="Filipski A."/>
            <person name="Findeiss S."/>
            <person name="Freyhult E."/>
            <person name="Fulton L."/>
            <person name="Fulton R."/>
            <person name="Garcia A.C."/>
            <person name="Gardiner A."/>
            <person name="Garfield D.A."/>
            <person name="Garvin B.E."/>
            <person name="Gibson G."/>
            <person name="Gilbert D."/>
            <person name="Gnerre S."/>
            <person name="Godfrey J."/>
            <person name="Good R."/>
            <person name="Gotea V."/>
            <person name="Gravely B."/>
            <person name="Greenberg A.J."/>
            <person name="Griffiths-Jones S."/>
            <person name="Gross S."/>
            <person name="Guigo R."/>
            <person name="Gustafson E.A."/>
            <person name="Haerty W."/>
            <person name="Hahn M.W."/>
            <person name="Halligan D.L."/>
            <person name="Halpern A.L."/>
            <person name="Halter G.M."/>
            <person name="Han M.V."/>
            <person name="Heger A."/>
            <person name="Hillier L."/>
            <person name="Hinrichs A.S."/>
            <person name="Holmes I."/>
            <person name="Hoskins R.A."/>
            <person name="Hubisz M.J."/>
            <person name="Hultmark D."/>
            <person name="Huntley M.A."/>
            <person name="Jaffe D.B."/>
            <person name="Jagadeeshan S."/>
            <person name="Jeck W.R."/>
            <person name="Johnson J."/>
            <person name="Jones C.D."/>
            <person name="Jordan W.C."/>
            <person name="Karpen G.H."/>
            <person name="Kataoka E."/>
            <person name="Keightley P.D."/>
            <person name="Kheradpour P."/>
            <person name="Kirkness E.F."/>
            <person name="Koerich L.B."/>
            <person name="Kristiansen K."/>
            <person name="Kudrna D."/>
            <person name="Kulathinal R.J."/>
            <person name="Kumar S."/>
            <person name="Kwok R."/>
            <person name="Lander E."/>
            <person name="Langley C.H."/>
            <person name="Lapoint R."/>
            <person name="Lazzaro B.P."/>
            <person name="Lee S.J."/>
            <person name="Levesque L."/>
            <person name="Li R."/>
            <person name="Lin C.F."/>
            <person name="Lin M.F."/>
            <person name="Lindblad-Toh K."/>
            <person name="Llopart A."/>
            <person name="Long M."/>
            <person name="Low L."/>
            <person name="Lozovsky E."/>
            <person name="Lu J."/>
            <person name="Luo M."/>
            <person name="Machado C.A."/>
            <person name="Makalowski W."/>
            <person name="Marzo M."/>
            <person name="Matsuda M."/>
            <person name="Matzkin L."/>
            <person name="McAllister B."/>
            <person name="McBride C.S."/>
            <person name="McKernan B."/>
            <person name="McKernan K."/>
            <person name="Mendez-Lago M."/>
            <person name="Minx P."/>
            <person name="Mollenhauer M.U."/>
            <person name="Montooth K."/>
            <person name="Mount S.M."/>
            <person name="Mu X."/>
            <person name="Myers E."/>
            <person name="Negre B."/>
            <person name="Newfeld S."/>
            <person name="Nielsen R."/>
            <person name="Noor M.A."/>
            <person name="O'Grady P."/>
            <person name="Pachter L."/>
            <person name="Papaceit M."/>
            <person name="Parisi M.J."/>
            <person name="Parisi M."/>
            <person name="Parts L."/>
            <person name="Pedersen J.S."/>
            <person name="Pesole G."/>
            <person name="Phillippy A.M."/>
            <person name="Ponting C.P."/>
            <person name="Pop M."/>
            <person name="Porcelli D."/>
            <person name="Powell J.R."/>
            <person name="Prohaska S."/>
            <person name="Pruitt K."/>
            <person name="Puig M."/>
            <person name="Quesneville H."/>
            <person name="Ram K.R."/>
            <person name="Rand D."/>
            <person name="Rasmussen M.D."/>
            <person name="Reed L.K."/>
            <person name="Reenan R."/>
            <person name="Reily A."/>
            <person name="Remington K.A."/>
            <person name="Rieger T.T."/>
            <person name="Ritchie M.G."/>
            <person name="Robin C."/>
            <person name="Rogers Y.H."/>
            <person name="Rohde C."/>
            <person name="Rozas J."/>
            <person name="Rubenfield M.J."/>
            <person name="Ruiz A."/>
            <person name="Russo S."/>
            <person name="Salzberg S.L."/>
            <person name="Sanchez-Gracia A."/>
            <person name="Saranga D.J."/>
            <person name="Sato H."/>
            <person name="Schaeffer S.W."/>
            <person name="Schatz M.C."/>
            <person name="Schlenke T."/>
            <person name="Schwartz R."/>
            <person name="Segarra C."/>
            <person name="Singh R.S."/>
            <person name="Sirot L."/>
            <person name="Sirota M."/>
            <person name="Sisneros N.B."/>
            <person name="Smith C.D."/>
            <person name="Smith T.F."/>
            <person name="Spieth J."/>
            <person name="Stage D.E."/>
            <person name="Stark A."/>
            <person name="Stephan W."/>
            <person name="Strausberg R.L."/>
            <person name="Strempel S."/>
            <person name="Sturgill D."/>
            <person name="Sutton G."/>
            <person name="Sutton G.G."/>
            <person name="Tao W."/>
            <person name="Teichmann S."/>
            <person name="Tobari Y.N."/>
            <person name="Tomimura Y."/>
            <person name="Tsolas J.M."/>
            <person name="Valente V.L."/>
            <person name="Venter E."/>
            <person name="Venter J.C."/>
            <person name="Vicario S."/>
            <person name="Vieira F.G."/>
            <person name="Vilella A.J."/>
            <person name="Villasante A."/>
            <person name="Walenz B."/>
            <person name="Wang J."/>
            <person name="Wasserman M."/>
            <person name="Watts T."/>
            <person name="Wilson D."/>
            <person name="Wilson R.K."/>
            <person name="Wing R.A."/>
            <person name="Wolfner M.F."/>
            <person name="Wong A."/>
            <person name="Wong G.K."/>
            <person name="Wu C.I."/>
            <person name="Wu G."/>
            <person name="Yamamoto D."/>
            <person name="Yang H.P."/>
            <person name="Yang S.P."/>
            <person name="Yorke J.A."/>
            <person name="Yoshida K."/>
            <person name="Zdobnov E."/>
            <person name="Zhang P."/>
            <person name="Zhang Y."/>
            <person name="Zimin A.V."/>
            <person name="Baldwin J."/>
            <person name="Abdouelleil A."/>
            <person name="Abdulkadir J."/>
            <person name="Abebe A."/>
            <person name="Abera B."/>
            <person name="Abreu J."/>
            <person name="Acer S.C."/>
            <person name="Aftuck L."/>
            <person name="Alexander A."/>
            <person name="An P."/>
            <person name="Anderson E."/>
            <person name="Anderson S."/>
            <person name="Arachi H."/>
            <person name="Azer M."/>
            <person name="Bachantsang P."/>
            <person name="Barry A."/>
            <person name="Bayul T."/>
            <person name="Berlin A."/>
            <person name="Bessette D."/>
            <person name="Bloom T."/>
            <person name="Blye J."/>
            <person name="Boguslavskiy L."/>
            <person name="Bonnet C."/>
            <person name="Boukhgalter B."/>
            <person name="Bourzgui I."/>
            <person name="Brown A."/>
            <person name="Cahill P."/>
            <person name="Channer S."/>
            <person name="Cheshatsang Y."/>
            <person name="Chuda L."/>
            <person name="Citroen M."/>
            <person name="Collymore A."/>
            <person name="Cooke P."/>
            <person name="Costello M."/>
            <person name="D'Aco K."/>
            <person name="Daza R."/>
            <person name="De Haan G."/>
            <person name="DeGray S."/>
            <person name="DeMaso C."/>
            <person name="Dhargay N."/>
            <person name="Dooley K."/>
            <person name="Dooley E."/>
            <person name="Doricent M."/>
            <person name="Dorje P."/>
            <person name="Dorjee K."/>
            <person name="Dupes A."/>
            <person name="Elong R."/>
            <person name="Falk J."/>
            <person name="Farina A."/>
            <person name="Faro S."/>
            <person name="Ferguson D."/>
            <person name="Fisher S."/>
            <person name="Foley C.D."/>
            <person name="Franke A."/>
            <person name="Friedrich D."/>
            <person name="Gadbois L."/>
            <person name="Gearin G."/>
            <person name="Gearin C.R."/>
            <person name="Giannoukos G."/>
            <person name="Goode T."/>
            <person name="Graham J."/>
            <person name="Grandbois E."/>
            <person name="Grewal S."/>
            <person name="Gyaltsen K."/>
            <person name="Hafez N."/>
            <person name="Hagos B."/>
            <person name="Hall J."/>
            <person name="Henson C."/>
            <person name="Hollinger A."/>
            <person name="Honan T."/>
            <person name="Huard M.D."/>
            <person name="Hughes L."/>
            <person name="Hurhula B."/>
            <person name="Husby M.E."/>
            <person name="Kamat A."/>
            <person name="Kanga B."/>
            <person name="Kashin S."/>
            <person name="Khazanovich D."/>
            <person name="Kisner P."/>
            <person name="Lance K."/>
            <person name="Lara M."/>
            <person name="Lee W."/>
            <person name="Lennon N."/>
            <person name="Letendre F."/>
            <person name="LeVine R."/>
            <person name="Lipovsky A."/>
            <person name="Liu X."/>
            <person name="Liu J."/>
            <person name="Liu S."/>
            <person name="Lokyitsang T."/>
            <person name="Lokyitsang Y."/>
            <person name="Lubonja R."/>
            <person name="Lui A."/>
            <person name="MacDonald P."/>
            <person name="Magnisalis V."/>
            <person name="Maru K."/>
            <person name="Matthews C."/>
            <person name="McCusker W."/>
            <person name="McDonough S."/>
            <person name="Mehta T."/>
            <person name="Meldrim J."/>
            <person name="Meneus L."/>
            <person name="Mihai O."/>
            <person name="Mihalev A."/>
            <person name="Mihova T."/>
            <person name="Mittelman R."/>
            <person name="Mlenga V."/>
            <person name="Montmayeur A."/>
            <person name="Mulrain L."/>
            <person name="Navidi A."/>
            <person name="Naylor J."/>
            <person name="Negash T."/>
            <person name="Nguyen T."/>
            <person name="Nguyen N."/>
            <person name="Nicol R."/>
            <person name="Norbu C."/>
            <person name="Norbu N."/>
            <person name="Novod N."/>
            <person name="O'Neill B."/>
            <person name="Osman S."/>
            <person name="Markiewicz E."/>
            <person name="Oyono O.L."/>
            <person name="Patti C."/>
            <person name="Phunkhang P."/>
            <person name="Pierre F."/>
            <person name="Priest M."/>
            <person name="Raghuraman S."/>
            <person name="Rege F."/>
            <person name="Reyes R."/>
            <person name="Rise C."/>
            <person name="Rogov P."/>
            <person name="Ross K."/>
            <person name="Ryan E."/>
            <person name="Settipalli S."/>
            <person name="Shea T."/>
            <person name="Sherpa N."/>
            <person name="Shi L."/>
            <person name="Shih D."/>
            <person name="Sparrow T."/>
            <person name="Spaulding J."/>
            <person name="Stalker J."/>
            <person name="Stange-Thomann N."/>
            <person name="Stavropoulos S."/>
            <person name="Stone C."/>
            <person name="Strader C."/>
            <person name="Tesfaye S."/>
            <person name="Thomson T."/>
            <person name="Thoulutsang Y."/>
            <person name="Thoulutsang D."/>
            <person name="Topham K."/>
            <person name="Topping I."/>
            <person name="Tsamla T."/>
            <person name="Vassiliev H."/>
            <person name="Vo A."/>
            <person name="Wangchuk T."/>
            <person name="Wangdi T."/>
            <person name="Weiand M."/>
            <person name="Wilkinson J."/>
            <person name="Wilson A."/>
            <person name="Yadav S."/>
            <person name="Young G."/>
            <person name="Yu Q."/>
            <person name="Zembek L."/>
            <person name="Zhong D."/>
            <person name="Zimmer A."/>
            <person name="Zwirko Z."/>
            <person name="Jaffe D.B."/>
            <person name="Alvarez P."/>
            <person name="Brockman W."/>
            <person name="Butler J."/>
            <person name="Chin C."/>
            <person name="Gnerre S."/>
            <person name="Grabherr M."/>
            <person name="Kleber M."/>
            <person name="Mauceli E."/>
            <person name="MacCallum I."/>
        </authorList>
    </citation>
    <scope>NUCLEOTIDE SEQUENCE [LARGE SCALE GENOMIC DNA]</scope>
    <source>
        <strain evidence="4">Tucson 15081-1352.22</strain>
    </source>
</reference>
<feature type="domain" description="AAA+ ATPase" evidence="2">
    <location>
        <begin position="236"/>
        <end position="433"/>
    </location>
</feature>
<dbReference type="Pfam" id="PF13087">
    <property type="entry name" value="AAA_12"/>
    <property type="match status" value="1"/>
</dbReference>
<evidence type="ECO:0000313" key="4">
    <source>
        <dbReference type="Proteomes" id="UP000009192"/>
    </source>
</evidence>
<dbReference type="InterPro" id="IPR026122">
    <property type="entry name" value="MOV-10/SDE3_DEXXQ/H-box"/>
</dbReference>
<proteinExistence type="predicted"/>
<dbReference type="InterPro" id="IPR003593">
    <property type="entry name" value="AAA+_ATPase"/>
</dbReference>
<keyword evidence="4" id="KW-1185">Reference proteome</keyword>
<dbReference type="Pfam" id="PF13086">
    <property type="entry name" value="AAA_11"/>
    <property type="match status" value="2"/>
</dbReference>
<dbReference type="GO" id="GO:0032574">
    <property type="term" value="F:5'-3' RNA helicase activity"/>
    <property type="evidence" value="ECO:0007669"/>
    <property type="project" value="InterPro"/>
</dbReference>
<dbReference type="KEGG" id="dmo:Dmoj_GI26276"/>
<dbReference type="GO" id="GO:0005829">
    <property type="term" value="C:cytosol"/>
    <property type="evidence" value="ECO:0007669"/>
    <property type="project" value="TreeGrafter"/>
</dbReference>
<dbReference type="PANTHER" id="PTHR10887">
    <property type="entry name" value="DNA2/NAM7 HELICASE FAMILY"/>
    <property type="match status" value="1"/>
</dbReference>
<dbReference type="InterPro" id="IPR041677">
    <property type="entry name" value="DNA2/NAM7_AAA_11"/>
</dbReference>
<evidence type="ECO:0000313" key="3">
    <source>
        <dbReference type="EMBL" id="KRG05092.1"/>
    </source>
</evidence>
<dbReference type="SUPFAM" id="SSF52540">
    <property type="entry name" value="P-loop containing nucleoside triphosphate hydrolases"/>
    <property type="match status" value="1"/>
</dbReference>
<dbReference type="Gene3D" id="3.40.50.300">
    <property type="entry name" value="P-loop containing nucleotide triphosphate hydrolases"/>
    <property type="match status" value="2"/>
</dbReference>
<dbReference type="PANTHER" id="PTHR10887:SF419">
    <property type="entry name" value="RNA HELICASE MOV10L1"/>
    <property type="match status" value="1"/>
</dbReference>
<dbReference type="InterPro" id="IPR027417">
    <property type="entry name" value="P-loop_NTPase"/>
</dbReference>
<dbReference type="GO" id="GO:0035194">
    <property type="term" value="P:regulatory ncRNA-mediated post-transcriptional gene silencing"/>
    <property type="evidence" value="ECO:0007669"/>
    <property type="project" value="TreeGrafter"/>
</dbReference>
<dbReference type="Proteomes" id="UP000009192">
    <property type="component" value="Unassembled WGS sequence"/>
</dbReference>
<dbReference type="CDD" id="cd18808">
    <property type="entry name" value="SF1_C_Upf1"/>
    <property type="match status" value="1"/>
</dbReference>
<dbReference type="OrthoDB" id="6513042at2759"/>
<accession>A0A0Q9XIH0</accession>
<dbReference type="InParanoid" id="A0A0Q9XIH0"/>
<sequence length="692" mass="78731">MSRLARYEPSPNMLRALELEFSDEILAKIDPTFGSYITTRELNYINASSVFKMLVSIEDISTTLLYAKIMQFDVPVQFTKSGSLSIKLSLKANPIMFVPLVDEVLLLPVGALSAVLPPAERILKIINEKGPDFEITNITKECIMFAPKLFSRVTPDKIGNNNFDVIFRSPRIPARVMYLSLNRLTTDRNLRCYLFPLENTPKISNNLVRLSLFNSDIESNPEQLEAVQQIVSGPNPNVPYILFGPPGTGKTTTIVEAILQLYVMKQGRILVSVGSNAACDMITLKLIYYIENDVRFKSFLKSGEKILLRLISATQFRKHAKSIPRDVMNYSNYEYNRNNKKYTRNGLRNVDVEKYGIVVATLCYAGLRAARSFRKFTHIFIDEAASVSEPETLLAIAGIKDDDCHVILSGDHKQLGPIVKSKRAKVLGMDRSAMERLMLHKMYEVKNNGKYDRTVQSRLRRSFRAHPEIIGLYNKLFYDGNLIPVSPQIQVDWSMLADRNFPILFQEIHGETEIETNSTSSFNMLEAQLVCWYVMLLLKDGLGGVKVEQDHIGIITPYLAQYQLLKRMLRATKQEKVDVGTVERYQGREKRIMIASLVTSFSGSSFLSNPRRINVLLSRAKLLLILIGNPITLSKNDNFKYIIDQCIAHGNLQHKMNTTNDDSIVKLMKNLKLQDIQDENEEREEISVKFLK</sequence>